<dbReference type="InterPro" id="IPR001780">
    <property type="entry name" value="Ribosomal_eL33"/>
</dbReference>
<accession>A0ABQ9YG07</accession>
<protein>
    <submittedName>
        <fullName evidence="4">60S ribosomal protein L35a</fullName>
    </submittedName>
</protein>
<name>A0ABQ9YG07_9EUKA</name>
<dbReference type="InterPro" id="IPR038661">
    <property type="entry name" value="Ribosomal_eL33_sf"/>
</dbReference>
<organism evidence="4 5">
    <name type="scientific">Blattamonas nauphoetae</name>
    <dbReference type="NCBI Taxonomy" id="2049346"/>
    <lineage>
        <taxon>Eukaryota</taxon>
        <taxon>Metamonada</taxon>
        <taxon>Preaxostyla</taxon>
        <taxon>Oxymonadida</taxon>
        <taxon>Blattamonas</taxon>
    </lineage>
</organism>
<evidence type="ECO:0000256" key="3">
    <source>
        <dbReference type="ARBA" id="ARBA00023274"/>
    </source>
</evidence>
<dbReference type="Pfam" id="PF01247">
    <property type="entry name" value="Ribosomal_L35Ae"/>
    <property type="match status" value="1"/>
</dbReference>
<proteinExistence type="inferred from homology"/>
<evidence type="ECO:0000256" key="1">
    <source>
        <dbReference type="ARBA" id="ARBA00009269"/>
    </source>
</evidence>
<dbReference type="PANTHER" id="PTHR10902">
    <property type="entry name" value="60S RIBOSOMAL PROTEIN L35A"/>
    <property type="match status" value="1"/>
</dbReference>
<dbReference type="InterPro" id="IPR009000">
    <property type="entry name" value="Transl_B-barrel_sf"/>
</dbReference>
<dbReference type="SUPFAM" id="SSF50447">
    <property type="entry name" value="Translation proteins"/>
    <property type="match status" value="1"/>
</dbReference>
<keyword evidence="3" id="KW-0687">Ribonucleoprotein</keyword>
<dbReference type="EMBL" id="JARBJD010000010">
    <property type="protein sequence ID" value="KAK2962697.1"/>
    <property type="molecule type" value="Genomic_DNA"/>
</dbReference>
<evidence type="ECO:0000313" key="5">
    <source>
        <dbReference type="Proteomes" id="UP001281761"/>
    </source>
</evidence>
<evidence type="ECO:0000256" key="2">
    <source>
        <dbReference type="ARBA" id="ARBA00022980"/>
    </source>
</evidence>
<comment type="caution">
    <text evidence="4">The sequence shown here is derived from an EMBL/GenBank/DDBJ whole genome shotgun (WGS) entry which is preliminary data.</text>
</comment>
<comment type="similarity">
    <text evidence="1">Belongs to the eukaryotic ribosomal protein eL33 family.</text>
</comment>
<dbReference type="Gene3D" id="2.40.10.190">
    <property type="entry name" value="translation elongation factor selb, chain A, domain 4"/>
    <property type="match status" value="1"/>
</dbReference>
<keyword evidence="2 4" id="KW-0689">Ribosomal protein</keyword>
<dbReference type="GO" id="GO:0005840">
    <property type="term" value="C:ribosome"/>
    <property type="evidence" value="ECO:0007669"/>
    <property type="project" value="UniProtKB-KW"/>
</dbReference>
<gene>
    <name evidence="4" type="ORF">BLNAU_2530</name>
</gene>
<dbReference type="HAMAP" id="MF_00573">
    <property type="entry name" value="Ribosomal_eL33"/>
    <property type="match status" value="1"/>
</dbReference>
<keyword evidence="5" id="KW-1185">Reference proteome</keyword>
<dbReference type="Proteomes" id="UP001281761">
    <property type="component" value="Unassembled WGS sequence"/>
</dbReference>
<sequence length="105" mass="11992">MAHRLHLNGTILSYQRGQRTLHQNFCLVEIDGVSSLNAAKYYLGKTVFYAYKVKKTETNKKGLRLIRGRIVKTHGNSGAVRVRFTHNLPPTSFGKPVRVQLYPQH</sequence>
<reference evidence="4 5" key="1">
    <citation type="journal article" date="2022" name="bioRxiv">
        <title>Genomics of Preaxostyla Flagellates Illuminates Evolutionary Transitions and the Path Towards Mitochondrial Loss.</title>
        <authorList>
            <person name="Novak L.V.F."/>
            <person name="Treitli S.C."/>
            <person name="Pyrih J."/>
            <person name="Halakuc P."/>
            <person name="Pipaliya S.V."/>
            <person name="Vacek V."/>
            <person name="Brzon O."/>
            <person name="Soukal P."/>
            <person name="Eme L."/>
            <person name="Dacks J.B."/>
            <person name="Karnkowska A."/>
            <person name="Elias M."/>
            <person name="Hampl V."/>
        </authorList>
    </citation>
    <scope>NUCLEOTIDE SEQUENCE [LARGE SCALE GENOMIC DNA]</scope>
    <source>
        <strain evidence="4">NAU3</strain>
        <tissue evidence="4">Gut</tissue>
    </source>
</reference>
<evidence type="ECO:0000313" key="4">
    <source>
        <dbReference type="EMBL" id="KAK2962697.1"/>
    </source>
</evidence>